<evidence type="ECO:0000313" key="4">
    <source>
        <dbReference type="Proteomes" id="UP000261640"/>
    </source>
</evidence>
<dbReference type="SUPFAM" id="SSF50729">
    <property type="entry name" value="PH domain-like"/>
    <property type="match status" value="1"/>
</dbReference>
<organism evidence="3 4">
    <name type="scientific">Mastacembelus armatus</name>
    <name type="common">zig-zag eel</name>
    <dbReference type="NCBI Taxonomy" id="205130"/>
    <lineage>
        <taxon>Eukaryota</taxon>
        <taxon>Metazoa</taxon>
        <taxon>Chordata</taxon>
        <taxon>Craniata</taxon>
        <taxon>Vertebrata</taxon>
        <taxon>Euteleostomi</taxon>
        <taxon>Actinopterygii</taxon>
        <taxon>Neopterygii</taxon>
        <taxon>Teleostei</taxon>
        <taxon>Neoteleostei</taxon>
        <taxon>Acanthomorphata</taxon>
        <taxon>Anabantaria</taxon>
        <taxon>Synbranchiformes</taxon>
        <taxon>Mastacembelidae</taxon>
        <taxon>Mastacembelus</taxon>
    </lineage>
</organism>
<dbReference type="Gene3D" id="2.30.29.30">
    <property type="entry name" value="Pleckstrin-homology domain (PH domain)/Phosphotyrosine-binding domain (PTB)"/>
    <property type="match status" value="1"/>
</dbReference>
<sequence>MADYIAYVAKDPASQRACHILECPEGRASEVINSIGQAFETRFHQMLSHTPSFLSTNARPEETIMDQKAKPEGEVSEHHDYYNVTPGKTPPPGGKEDLRIIEESTQDADIQGVSLCSPQAVSLYENCSITEETIAPPAGKTHQYTPSAH</sequence>
<dbReference type="AlphaFoldDB" id="A0A7N8XE23"/>
<dbReference type="InterPro" id="IPR011993">
    <property type="entry name" value="PH-like_dom_sf"/>
</dbReference>
<feature type="domain" description="PID" evidence="2">
    <location>
        <begin position="4"/>
        <end position="51"/>
    </location>
</feature>
<dbReference type="Ensembl" id="ENSMAMT00000051139.1">
    <property type="protein sequence ID" value="ENSMAMP00000049720.1"/>
    <property type="gene ID" value="ENSMAMG00000028025.1"/>
</dbReference>
<reference evidence="3" key="2">
    <citation type="submission" date="2025-09" db="UniProtKB">
        <authorList>
            <consortium name="Ensembl"/>
        </authorList>
    </citation>
    <scope>IDENTIFICATION</scope>
</reference>
<dbReference type="PANTHER" id="PTHR10337:SF12">
    <property type="entry name" value="SHC-TRANSFORMING PROTEIN 4"/>
    <property type="match status" value="1"/>
</dbReference>
<dbReference type="GO" id="GO:0007169">
    <property type="term" value="P:cell surface receptor protein tyrosine kinase signaling pathway"/>
    <property type="evidence" value="ECO:0007669"/>
    <property type="project" value="TreeGrafter"/>
</dbReference>
<protein>
    <recommendedName>
        <fullName evidence="2">PID domain-containing protein</fullName>
    </recommendedName>
</protein>
<proteinExistence type="predicted"/>
<feature type="region of interest" description="Disordered" evidence="1">
    <location>
        <begin position="67"/>
        <end position="97"/>
    </location>
</feature>
<dbReference type="GO" id="GO:0030971">
    <property type="term" value="F:receptor tyrosine kinase binding"/>
    <property type="evidence" value="ECO:0007669"/>
    <property type="project" value="TreeGrafter"/>
</dbReference>
<evidence type="ECO:0000313" key="3">
    <source>
        <dbReference type="Ensembl" id="ENSMAMP00000049720.1"/>
    </source>
</evidence>
<evidence type="ECO:0000259" key="2">
    <source>
        <dbReference type="PROSITE" id="PS01179"/>
    </source>
</evidence>
<accession>A0A7N8XE23</accession>
<evidence type="ECO:0000256" key="1">
    <source>
        <dbReference type="SAM" id="MobiDB-lite"/>
    </source>
</evidence>
<dbReference type="GO" id="GO:0005886">
    <property type="term" value="C:plasma membrane"/>
    <property type="evidence" value="ECO:0007669"/>
    <property type="project" value="TreeGrafter"/>
</dbReference>
<name>A0A7N8XE23_9TELE</name>
<reference evidence="3" key="1">
    <citation type="submission" date="2025-08" db="UniProtKB">
        <authorList>
            <consortium name="Ensembl"/>
        </authorList>
    </citation>
    <scope>IDENTIFICATION</scope>
</reference>
<feature type="compositionally biased region" description="Basic and acidic residues" evidence="1">
    <location>
        <begin position="67"/>
        <end position="81"/>
    </location>
</feature>
<dbReference type="InterPro" id="IPR006020">
    <property type="entry name" value="PTB/PI_dom"/>
</dbReference>
<dbReference type="PANTHER" id="PTHR10337">
    <property type="entry name" value="SHC TRANSFORMING PROTEIN"/>
    <property type="match status" value="1"/>
</dbReference>
<dbReference type="InParanoid" id="A0A7N8XE23"/>
<dbReference type="Proteomes" id="UP000261640">
    <property type="component" value="Unplaced"/>
</dbReference>
<dbReference type="PROSITE" id="PS01179">
    <property type="entry name" value="PID"/>
    <property type="match status" value="1"/>
</dbReference>
<dbReference type="Pfam" id="PF00640">
    <property type="entry name" value="PID"/>
    <property type="match status" value="1"/>
</dbReference>
<dbReference type="InterPro" id="IPR051235">
    <property type="entry name" value="CEP152/SHC-Transforming"/>
</dbReference>
<dbReference type="GeneTree" id="ENSGT00950000182870"/>
<keyword evidence="4" id="KW-1185">Reference proteome</keyword>